<sequence length="393" mass="45177">MGMVVVYSSSMVNRQTQISRVETTKKYGTKIVDGALAIIKYEEGYVPYNLLDDTSCTNIVPDDSTPVIPKPYDCWSPKNLNIKLIVDYTQCVIFAFQTGALFLMQSFWSYMASQLAGKPFMNSWEFRIYIVWSLISSIIFPTTKWLTERFLSSYYNFIGNIPQIIFTVELVCIVLIGIYNQRKLFFLLSSIEENKSSQETILRIRYFIEMNGLLIIGVCLVSIGLFVIDIDAITFFYIHNQRFYVDSLVVHVNIGTAIIWVSISLIVYPRYYMIGLHGSKALSEKSLQKMLIAVDKTVITVRRPLTYDVGHLNASSPINLSYRYLSQPTPRSDATLLRFSPVPDDTSTFSNRKTGIEDDHSSINNLRGKQQRVQFEMFRDDLTPSTFNQHYDY</sequence>
<keyword evidence="3" id="KW-1185">Reference proteome</keyword>
<evidence type="ECO:0000256" key="1">
    <source>
        <dbReference type="SAM" id="Phobius"/>
    </source>
</evidence>
<organism evidence="2 3">
    <name type="scientific">Gigaspora rosea</name>
    <dbReference type="NCBI Taxonomy" id="44941"/>
    <lineage>
        <taxon>Eukaryota</taxon>
        <taxon>Fungi</taxon>
        <taxon>Fungi incertae sedis</taxon>
        <taxon>Mucoromycota</taxon>
        <taxon>Glomeromycotina</taxon>
        <taxon>Glomeromycetes</taxon>
        <taxon>Diversisporales</taxon>
        <taxon>Gigasporaceae</taxon>
        <taxon>Gigaspora</taxon>
    </lineage>
</organism>
<feature type="transmembrane region" description="Helical" evidence="1">
    <location>
        <begin position="85"/>
        <end position="103"/>
    </location>
</feature>
<evidence type="ECO:0000313" key="3">
    <source>
        <dbReference type="Proteomes" id="UP000266673"/>
    </source>
</evidence>
<proteinExistence type="predicted"/>
<comment type="caution">
    <text evidence="2">The sequence shown here is derived from an EMBL/GenBank/DDBJ whole genome shotgun (WGS) entry which is preliminary data.</text>
</comment>
<feature type="transmembrane region" description="Helical" evidence="1">
    <location>
        <begin position="124"/>
        <end position="141"/>
    </location>
</feature>
<keyword evidence="1" id="KW-1133">Transmembrane helix</keyword>
<feature type="transmembrane region" description="Helical" evidence="1">
    <location>
        <begin position="250"/>
        <end position="268"/>
    </location>
</feature>
<feature type="transmembrane region" description="Helical" evidence="1">
    <location>
        <begin position="213"/>
        <end position="238"/>
    </location>
</feature>
<keyword evidence="1" id="KW-0472">Membrane</keyword>
<name>A0A397UKH7_9GLOM</name>
<protein>
    <submittedName>
        <fullName evidence="2">Uncharacterized protein</fullName>
    </submittedName>
</protein>
<evidence type="ECO:0000313" key="2">
    <source>
        <dbReference type="EMBL" id="RIB10775.1"/>
    </source>
</evidence>
<gene>
    <name evidence="2" type="ORF">C2G38_2043229</name>
</gene>
<reference evidence="2 3" key="1">
    <citation type="submission" date="2018-06" db="EMBL/GenBank/DDBJ databases">
        <title>Comparative genomics reveals the genomic features of Rhizophagus irregularis, R. cerebriforme, R. diaphanum and Gigaspora rosea, and their symbiotic lifestyle signature.</title>
        <authorList>
            <person name="Morin E."/>
            <person name="San Clemente H."/>
            <person name="Chen E.C.H."/>
            <person name="De La Providencia I."/>
            <person name="Hainaut M."/>
            <person name="Kuo A."/>
            <person name="Kohler A."/>
            <person name="Murat C."/>
            <person name="Tang N."/>
            <person name="Roy S."/>
            <person name="Loubradou J."/>
            <person name="Henrissat B."/>
            <person name="Grigoriev I.V."/>
            <person name="Corradi N."/>
            <person name="Roux C."/>
            <person name="Martin F.M."/>
        </authorList>
    </citation>
    <scope>NUCLEOTIDE SEQUENCE [LARGE SCALE GENOMIC DNA]</scope>
    <source>
        <strain evidence="2 3">DAOM 194757</strain>
    </source>
</reference>
<accession>A0A397UKH7</accession>
<dbReference type="OrthoDB" id="2384193at2759"/>
<dbReference type="Proteomes" id="UP000266673">
    <property type="component" value="Unassembled WGS sequence"/>
</dbReference>
<dbReference type="AlphaFoldDB" id="A0A397UKH7"/>
<dbReference type="STRING" id="44941.A0A397UKH7"/>
<feature type="transmembrane region" description="Helical" evidence="1">
    <location>
        <begin position="161"/>
        <end position="179"/>
    </location>
</feature>
<keyword evidence="1" id="KW-0812">Transmembrane</keyword>
<dbReference type="EMBL" id="QKWP01001212">
    <property type="protein sequence ID" value="RIB10775.1"/>
    <property type="molecule type" value="Genomic_DNA"/>
</dbReference>